<feature type="compositionally biased region" description="Polar residues" evidence="1">
    <location>
        <begin position="1"/>
        <end position="19"/>
    </location>
</feature>
<organism evidence="2 3">
    <name type="scientific">Fusarium flagelliforme</name>
    <dbReference type="NCBI Taxonomy" id="2675880"/>
    <lineage>
        <taxon>Eukaryota</taxon>
        <taxon>Fungi</taxon>
        <taxon>Dikarya</taxon>
        <taxon>Ascomycota</taxon>
        <taxon>Pezizomycotina</taxon>
        <taxon>Sordariomycetes</taxon>
        <taxon>Hypocreomycetidae</taxon>
        <taxon>Hypocreales</taxon>
        <taxon>Nectriaceae</taxon>
        <taxon>Fusarium</taxon>
        <taxon>Fusarium incarnatum-equiseti species complex</taxon>
    </lineage>
</organism>
<feature type="region of interest" description="Disordered" evidence="1">
    <location>
        <begin position="1"/>
        <end position="33"/>
    </location>
</feature>
<protein>
    <submittedName>
        <fullName evidence="2">Uncharacterized protein</fullName>
    </submittedName>
</protein>
<dbReference type="Proteomes" id="UP000265631">
    <property type="component" value="Unassembled WGS sequence"/>
</dbReference>
<dbReference type="AlphaFoldDB" id="A0A395MXR3"/>
<reference evidence="2 3" key="1">
    <citation type="journal article" date="2018" name="PLoS Pathog.">
        <title>Evolution of structural diversity of trichothecenes, a family of toxins produced by plant pathogenic and entomopathogenic fungi.</title>
        <authorList>
            <person name="Proctor R.H."/>
            <person name="McCormick S.P."/>
            <person name="Kim H.S."/>
            <person name="Cardoza R.E."/>
            <person name="Stanley A.M."/>
            <person name="Lindo L."/>
            <person name="Kelly A."/>
            <person name="Brown D.W."/>
            <person name="Lee T."/>
            <person name="Vaughan M.M."/>
            <person name="Alexander N.J."/>
            <person name="Busman M."/>
            <person name="Gutierrez S."/>
        </authorList>
    </citation>
    <scope>NUCLEOTIDE SEQUENCE [LARGE SCALE GENOMIC DNA]</scope>
    <source>
        <strain evidence="2 3">NRRL 13405</strain>
    </source>
</reference>
<sequence length="176" mass="19516">MSSVAVSQKRSFPTNSLVSGSKKRKQTNVKSIEQPDQGLLNDLSAVDLDNDDHWFFLLVVAMLHSTAPDLPRWTNIPPRDSQAEAKVEATVAEPKRIGYSQAVRVLHMLDMLNVAVHELLAAIDCIEKSTRDVERALEIKTGLFPAFIQNLRTGCQGILPAQKERLAMLNQISGEI</sequence>
<gene>
    <name evidence="2" type="ORF">FIE12Z_3035</name>
</gene>
<proteinExistence type="predicted"/>
<evidence type="ECO:0000256" key="1">
    <source>
        <dbReference type="SAM" id="MobiDB-lite"/>
    </source>
</evidence>
<name>A0A395MXR3_9HYPO</name>
<evidence type="ECO:0000313" key="2">
    <source>
        <dbReference type="EMBL" id="RFN52692.1"/>
    </source>
</evidence>
<accession>A0A395MXR3</accession>
<keyword evidence="3" id="KW-1185">Reference proteome</keyword>
<comment type="caution">
    <text evidence="2">The sequence shown here is derived from an EMBL/GenBank/DDBJ whole genome shotgun (WGS) entry which is preliminary data.</text>
</comment>
<dbReference type="EMBL" id="PXXK01000061">
    <property type="protein sequence ID" value="RFN52692.1"/>
    <property type="molecule type" value="Genomic_DNA"/>
</dbReference>
<evidence type="ECO:0000313" key="3">
    <source>
        <dbReference type="Proteomes" id="UP000265631"/>
    </source>
</evidence>